<proteinExistence type="predicted"/>
<keyword evidence="1" id="KW-0732">Signal</keyword>
<evidence type="ECO:0000259" key="2">
    <source>
        <dbReference type="PROSITE" id="PS50835"/>
    </source>
</evidence>
<organism evidence="3 4">
    <name type="scientific">Mytilus edulis</name>
    <name type="common">Blue mussel</name>
    <dbReference type="NCBI Taxonomy" id="6550"/>
    <lineage>
        <taxon>Eukaryota</taxon>
        <taxon>Metazoa</taxon>
        <taxon>Spiralia</taxon>
        <taxon>Lophotrochozoa</taxon>
        <taxon>Mollusca</taxon>
        <taxon>Bivalvia</taxon>
        <taxon>Autobranchia</taxon>
        <taxon>Pteriomorphia</taxon>
        <taxon>Mytilida</taxon>
        <taxon>Mytiloidea</taxon>
        <taxon>Mytilidae</taxon>
        <taxon>Mytilinae</taxon>
        <taxon>Mytilus</taxon>
    </lineage>
</organism>
<protein>
    <recommendedName>
        <fullName evidence="2">Ig-like domain-containing protein</fullName>
    </recommendedName>
</protein>
<dbReference type="InterPro" id="IPR036179">
    <property type="entry name" value="Ig-like_dom_sf"/>
</dbReference>
<reference evidence="3" key="1">
    <citation type="submission" date="2021-03" db="EMBL/GenBank/DDBJ databases">
        <authorList>
            <person name="Bekaert M."/>
        </authorList>
    </citation>
    <scope>NUCLEOTIDE SEQUENCE</scope>
</reference>
<feature type="domain" description="Ig-like" evidence="2">
    <location>
        <begin position="19"/>
        <end position="118"/>
    </location>
</feature>
<dbReference type="OrthoDB" id="8049355at2759"/>
<dbReference type="EMBL" id="CAJPWZ010000192">
    <property type="protein sequence ID" value="CAG2187978.1"/>
    <property type="molecule type" value="Genomic_DNA"/>
</dbReference>
<dbReference type="InterPro" id="IPR013783">
    <property type="entry name" value="Ig-like_fold"/>
</dbReference>
<evidence type="ECO:0000256" key="1">
    <source>
        <dbReference type="SAM" id="SignalP"/>
    </source>
</evidence>
<sequence>MWINLVCLLSIGAFCSGTPLDDKIAITVDGTKFINLQEPIKLVCNITGITEGEIDWFFNGHMIRERDPRWKSRVRINEYVTDVPVRMLASELTLDYSILEDEGTYVCRGFAVNQSYITSLNIFVVKSHVAVEKEGAVESVPTSNPETSSTEDIQINGVHLTTEKCKTAMTKIKPEDMTRMQYEVLIEQKKKLIQQTKYYKLMNQKLKLRLGIKD</sequence>
<name>A0A8S3PWB3_MYTED</name>
<dbReference type="PROSITE" id="PS50835">
    <property type="entry name" value="IG_LIKE"/>
    <property type="match status" value="1"/>
</dbReference>
<gene>
    <name evidence="3" type="ORF">MEDL_3415</name>
</gene>
<dbReference type="Proteomes" id="UP000683360">
    <property type="component" value="Unassembled WGS sequence"/>
</dbReference>
<dbReference type="InterPro" id="IPR007110">
    <property type="entry name" value="Ig-like_dom"/>
</dbReference>
<feature type="signal peptide" evidence="1">
    <location>
        <begin position="1"/>
        <end position="17"/>
    </location>
</feature>
<dbReference type="AlphaFoldDB" id="A0A8S3PWB3"/>
<dbReference type="SUPFAM" id="SSF48726">
    <property type="entry name" value="Immunoglobulin"/>
    <property type="match status" value="1"/>
</dbReference>
<comment type="caution">
    <text evidence="3">The sequence shown here is derived from an EMBL/GenBank/DDBJ whole genome shotgun (WGS) entry which is preliminary data.</text>
</comment>
<accession>A0A8S3PWB3</accession>
<evidence type="ECO:0000313" key="4">
    <source>
        <dbReference type="Proteomes" id="UP000683360"/>
    </source>
</evidence>
<keyword evidence="4" id="KW-1185">Reference proteome</keyword>
<dbReference type="CDD" id="cd00096">
    <property type="entry name" value="Ig"/>
    <property type="match status" value="1"/>
</dbReference>
<feature type="chain" id="PRO_5035908540" description="Ig-like domain-containing protein" evidence="1">
    <location>
        <begin position="18"/>
        <end position="214"/>
    </location>
</feature>
<dbReference type="Gene3D" id="2.60.40.10">
    <property type="entry name" value="Immunoglobulins"/>
    <property type="match status" value="1"/>
</dbReference>
<evidence type="ECO:0000313" key="3">
    <source>
        <dbReference type="EMBL" id="CAG2187978.1"/>
    </source>
</evidence>